<dbReference type="EMBL" id="OCND01000010">
    <property type="protein sequence ID" value="SOD56713.1"/>
    <property type="molecule type" value="Genomic_DNA"/>
</dbReference>
<evidence type="ECO:0000313" key="2">
    <source>
        <dbReference type="EMBL" id="SOD56713.1"/>
    </source>
</evidence>
<dbReference type="RefSeq" id="WP_162125798.1">
    <property type="nucleotide sequence ID" value="NZ_OCND01000010.1"/>
</dbReference>
<feature type="region of interest" description="Disordered" evidence="1">
    <location>
        <begin position="21"/>
        <end position="52"/>
    </location>
</feature>
<evidence type="ECO:0000256" key="1">
    <source>
        <dbReference type="SAM" id="MobiDB-lite"/>
    </source>
</evidence>
<name>A0A286DDJ7_9GAMM</name>
<evidence type="ECO:0000313" key="3">
    <source>
        <dbReference type="Proteomes" id="UP000219374"/>
    </source>
</evidence>
<organism evidence="2 3">
    <name type="scientific">Pseudoxanthomonas wuyuanensis</name>
    <dbReference type="NCBI Taxonomy" id="1073196"/>
    <lineage>
        <taxon>Bacteria</taxon>
        <taxon>Pseudomonadati</taxon>
        <taxon>Pseudomonadota</taxon>
        <taxon>Gammaproteobacteria</taxon>
        <taxon>Lysobacterales</taxon>
        <taxon>Lysobacteraceae</taxon>
        <taxon>Pseudoxanthomonas</taxon>
    </lineage>
</organism>
<proteinExistence type="predicted"/>
<keyword evidence="3" id="KW-1185">Reference proteome</keyword>
<sequence length="52" mass="5202">MPPGQVAPLRIAFAQAVAARVPSQAGSRRKPHAGACGPGKPDLTRPAGMGTP</sequence>
<reference evidence="2 3" key="1">
    <citation type="submission" date="2017-09" db="EMBL/GenBank/DDBJ databases">
        <authorList>
            <person name="Ehlers B."/>
            <person name="Leendertz F.H."/>
        </authorList>
    </citation>
    <scope>NUCLEOTIDE SEQUENCE [LARGE SCALE GENOMIC DNA]</scope>
    <source>
        <strain evidence="2 3">CGMCC 1.10978</strain>
    </source>
</reference>
<dbReference type="AlphaFoldDB" id="A0A286DDJ7"/>
<dbReference type="Proteomes" id="UP000219374">
    <property type="component" value="Unassembled WGS sequence"/>
</dbReference>
<accession>A0A286DDJ7</accession>
<protein>
    <submittedName>
        <fullName evidence="2">Uncharacterized protein</fullName>
    </submittedName>
</protein>
<gene>
    <name evidence="2" type="ORF">SAMN06296416_110128</name>
</gene>